<feature type="compositionally biased region" description="Acidic residues" evidence="1">
    <location>
        <begin position="191"/>
        <end position="200"/>
    </location>
</feature>
<name>A0ABT9BDW3_9BACT</name>
<evidence type="ECO:0000256" key="1">
    <source>
        <dbReference type="SAM" id="MobiDB-lite"/>
    </source>
</evidence>
<evidence type="ECO:0000313" key="2">
    <source>
        <dbReference type="EMBL" id="MDO7875965.1"/>
    </source>
</evidence>
<feature type="region of interest" description="Disordered" evidence="1">
    <location>
        <begin position="188"/>
        <end position="212"/>
    </location>
</feature>
<proteinExistence type="predicted"/>
<evidence type="ECO:0008006" key="4">
    <source>
        <dbReference type="Google" id="ProtNLM"/>
    </source>
</evidence>
<organism evidence="2 3">
    <name type="scientific">Hymenobacter aranciens</name>
    <dbReference type="NCBI Taxonomy" id="3063996"/>
    <lineage>
        <taxon>Bacteria</taxon>
        <taxon>Pseudomonadati</taxon>
        <taxon>Bacteroidota</taxon>
        <taxon>Cytophagia</taxon>
        <taxon>Cytophagales</taxon>
        <taxon>Hymenobacteraceae</taxon>
        <taxon>Hymenobacter</taxon>
    </lineage>
</organism>
<comment type="caution">
    <text evidence="2">The sequence shown here is derived from an EMBL/GenBank/DDBJ whole genome shotgun (WGS) entry which is preliminary data.</text>
</comment>
<sequence>MTRTALLQLLDHPTAIAPAEVQELEQLARAFPYCQTAHLLLAKAAHDQGTMLASQRLRRAATYAADRTLLRQLIEQTVAEPEPELVEQAPVVQPVETVAPQQIAPPEMQPEPAPAVAETASPAPEVAPRLAPVPLPEVVLPTVATVATVPEAVIEAPVLLEPLAAILAAAEPIVSKIQKFNINQPAVAEADSTEDSETEAQPEAAALAETPVVEPAVTEDAEPEQAAMVPEPEPVISEAIQIDSTAPDKVIIPEPAITTEKESPVTSVDDAAATEEPSLDLAQPATPTPTASEEPPLEIPEPEIPPVAPPIRPPEEVGSARFEFGLQDEPKPAATHYELPLVDEWAAAATPLALPGADDLNFELPGTPPAAPATLKWTAAAFTGDTDLGYALDEGSRLGFGLGLLTEALLAKIETESEGTLAHEIVAAPRPAPLPPTAVFFEPDVLLLEHWATHRPIVPPTPSSSELINSFLRRQPRLTRPAMLPPSPTAQADLSVKSTRPEPELISEGLARILARQGKIERAIEIYERLMVKQPEKMAYFAAQIQQLQPSA</sequence>
<accession>A0ABT9BDW3</accession>
<feature type="region of interest" description="Disordered" evidence="1">
    <location>
        <begin position="254"/>
        <end position="304"/>
    </location>
</feature>
<gene>
    <name evidence="2" type="ORF">Q5H93_14570</name>
</gene>
<feature type="compositionally biased region" description="Low complexity" evidence="1">
    <location>
        <begin position="279"/>
        <end position="294"/>
    </location>
</feature>
<protein>
    <recommendedName>
        <fullName evidence="4">Tetratricopeptide repeat protein</fullName>
    </recommendedName>
</protein>
<keyword evidence="3" id="KW-1185">Reference proteome</keyword>
<dbReference type="RefSeq" id="WP_305007295.1">
    <property type="nucleotide sequence ID" value="NZ_JAUQSY010000009.1"/>
</dbReference>
<dbReference type="Proteomes" id="UP001176429">
    <property type="component" value="Unassembled WGS sequence"/>
</dbReference>
<dbReference type="EMBL" id="JAUQSY010000009">
    <property type="protein sequence ID" value="MDO7875965.1"/>
    <property type="molecule type" value="Genomic_DNA"/>
</dbReference>
<reference evidence="2" key="1">
    <citation type="submission" date="2023-07" db="EMBL/GenBank/DDBJ databases">
        <authorList>
            <person name="Kim M.K."/>
        </authorList>
    </citation>
    <scope>NUCLEOTIDE SEQUENCE</scope>
    <source>
        <strain evidence="2">ASUV-10-1</strain>
    </source>
</reference>
<evidence type="ECO:0000313" key="3">
    <source>
        <dbReference type="Proteomes" id="UP001176429"/>
    </source>
</evidence>